<dbReference type="OrthoDB" id="72963at2"/>
<name>A0A4S2CWU2_STEMA</name>
<dbReference type="Proteomes" id="UP000306631">
    <property type="component" value="Unassembled WGS sequence"/>
</dbReference>
<evidence type="ECO:0000313" key="2">
    <source>
        <dbReference type="EMBL" id="TGY33439.1"/>
    </source>
</evidence>
<comment type="caution">
    <text evidence="2">The sequence shown here is derived from an EMBL/GenBank/DDBJ whole genome shotgun (WGS) entry which is preliminary data.</text>
</comment>
<dbReference type="Pfam" id="PF05901">
    <property type="entry name" value="Excalibur"/>
    <property type="match status" value="1"/>
</dbReference>
<protein>
    <submittedName>
        <fullName evidence="2">Excalibur calcium-binding domain-containing protein</fullName>
    </submittedName>
</protein>
<evidence type="ECO:0000313" key="3">
    <source>
        <dbReference type="Proteomes" id="UP000306631"/>
    </source>
</evidence>
<sequence>MKKIIIGAVLCLVAAYGYSKLRHVDLADVGTSRSAWAAPEPATAAPARYSCDGRTHCSHMRSCEEATYFIQNCPGTQMDGDNDGIPCEQQWCG</sequence>
<organism evidence="2 3">
    <name type="scientific">Stenotrophomonas maltophilia</name>
    <name type="common">Pseudomonas maltophilia</name>
    <name type="synonym">Xanthomonas maltophilia</name>
    <dbReference type="NCBI Taxonomy" id="40324"/>
    <lineage>
        <taxon>Bacteria</taxon>
        <taxon>Pseudomonadati</taxon>
        <taxon>Pseudomonadota</taxon>
        <taxon>Gammaproteobacteria</taxon>
        <taxon>Lysobacterales</taxon>
        <taxon>Lysobacteraceae</taxon>
        <taxon>Stenotrophomonas</taxon>
        <taxon>Stenotrophomonas maltophilia group</taxon>
    </lineage>
</organism>
<gene>
    <name evidence="2" type="ORF">E5352_12930</name>
</gene>
<feature type="domain" description="Excalibur calcium-binding" evidence="1">
    <location>
        <begin position="53"/>
        <end position="88"/>
    </location>
</feature>
<reference evidence="2 3" key="1">
    <citation type="submission" date="2019-04" db="EMBL/GenBank/DDBJ databases">
        <title>Microbes associate with the intestines of laboratory mice.</title>
        <authorList>
            <person name="Navarre W."/>
            <person name="Wong E."/>
            <person name="Huang K."/>
            <person name="Tropini C."/>
            <person name="Ng K."/>
            <person name="Yu B."/>
        </authorList>
    </citation>
    <scope>NUCLEOTIDE SEQUENCE [LARGE SCALE GENOMIC DNA]</scope>
    <source>
        <strain evidence="2 3">NM62_B4-13</strain>
    </source>
</reference>
<dbReference type="SMART" id="SM00894">
    <property type="entry name" value="Excalibur"/>
    <property type="match status" value="1"/>
</dbReference>
<accession>A0A4S2CWU2</accession>
<dbReference type="EMBL" id="SRYW01000010">
    <property type="protein sequence ID" value="TGY33439.1"/>
    <property type="molecule type" value="Genomic_DNA"/>
</dbReference>
<evidence type="ECO:0000259" key="1">
    <source>
        <dbReference type="SMART" id="SM00894"/>
    </source>
</evidence>
<dbReference type="InterPro" id="IPR008613">
    <property type="entry name" value="Excalibur_Ca-bd_domain"/>
</dbReference>
<dbReference type="RefSeq" id="WP_026070808.1">
    <property type="nucleotide sequence ID" value="NZ_SRYW01000010.1"/>
</dbReference>
<proteinExistence type="predicted"/>
<dbReference type="AlphaFoldDB" id="A0A4S2CWU2"/>